<dbReference type="InterPro" id="IPR035992">
    <property type="entry name" value="Ricin_B-like_lectins"/>
</dbReference>
<dbReference type="PANTHER" id="PTHR31257">
    <property type="entry name" value="RICIN B-LIKE LECTIN EULS3"/>
    <property type="match status" value="1"/>
</dbReference>
<name>A0AAV3RMT9_LITER</name>
<dbReference type="EMBL" id="BAABME010009690">
    <property type="protein sequence ID" value="GAA0175632.1"/>
    <property type="molecule type" value="Genomic_DNA"/>
</dbReference>
<reference evidence="2 3" key="1">
    <citation type="submission" date="2024-01" db="EMBL/GenBank/DDBJ databases">
        <title>The complete chloroplast genome sequence of Lithospermum erythrorhizon: insights into the phylogenetic relationship among Boraginaceae species and the maternal lineages of purple gromwells.</title>
        <authorList>
            <person name="Okada T."/>
            <person name="Watanabe K."/>
        </authorList>
    </citation>
    <scope>NUCLEOTIDE SEQUENCE [LARGE SCALE GENOMIC DNA]</scope>
</reference>
<dbReference type="CDD" id="cd23431">
    <property type="entry name" value="beta-trefoil_Ricin_AtEULS3-like"/>
    <property type="match status" value="1"/>
</dbReference>
<comment type="caution">
    <text evidence="2">The sequence shown here is derived from an EMBL/GenBank/DDBJ whole genome shotgun (WGS) entry which is preliminary data.</text>
</comment>
<dbReference type="Proteomes" id="UP001454036">
    <property type="component" value="Unassembled WGS sequence"/>
</dbReference>
<dbReference type="InterPro" id="IPR040249">
    <property type="entry name" value="Ricin_B-like_lectin_EULS3-like"/>
</dbReference>
<dbReference type="PANTHER" id="PTHR31257:SF2">
    <property type="entry name" value="RICIN B-LIKE LECTIN EULS3"/>
    <property type="match status" value="1"/>
</dbReference>
<protein>
    <recommendedName>
        <fullName evidence="4">Ricin B lectin domain-containing protein</fullName>
    </recommendedName>
</protein>
<organism evidence="2 3">
    <name type="scientific">Lithospermum erythrorhizon</name>
    <name type="common">Purple gromwell</name>
    <name type="synonym">Lithospermum officinale var. erythrorhizon</name>
    <dbReference type="NCBI Taxonomy" id="34254"/>
    <lineage>
        <taxon>Eukaryota</taxon>
        <taxon>Viridiplantae</taxon>
        <taxon>Streptophyta</taxon>
        <taxon>Embryophyta</taxon>
        <taxon>Tracheophyta</taxon>
        <taxon>Spermatophyta</taxon>
        <taxon>Magnoliopsida</taxon>
        <taxon>eudicotyledons</taxon>
        <taxon>Gunneridae</taxon>
        <taxon>Pentapetalae</taxon>
        <taxon>asterids</taxon>
        <taxon>lamiids</taxon>
        <taxon>Boraginales</taxon>
        <taxon>Boraginaceae</taxon>
        <taxon>Boraginoideae</taxon>
        <taxon>Lithospermeae</taxon>
        <taxon>Lithospermum</taxon>
    </lineage>
</organism>
<proteinExistence type="predicted"/>
<dbReference type="SUPFAM" id="SSF50370">
    <property type="entry name" value="Ricin B-like lectins"/>
    <property type="match status" value="1"/>
</dbReference>
<evidence type="ECO:0000256" key="1">
    <source>
        <dbReference type="SAM" id="MobiDB-lite"/>
    </source>
</evidence>
<sequence>MRGNNHHHHPSPRPHPHPVPQRHHPVHPPPVIHVTVPTPPIVRRAPVVTTVVHHHDTVHSTLADRPSVRVYCRERPDLSLTVRDGIVVLAPSQPSDPYQHWVKDDKYSNRVRDDEGFPAFSLVNKATGQAIKHPIGPGHPVHMVHYNPDHLDESILWSESSTLGDTYRAIRTVNNIRLNLDAFHGGFLHRGVHDGTNVGVNDWTAGDNQRWSIAYYSRSSKLNNIAPMEIPTF</sequence>
<feature type="region of interest" description="Disordered" evidence="1">
    <location>
        <begin position="1"/>
        <end position="31"/>
    </location>
</feature>
<evidence type="ECO:0008006" key="4">
    <source>
        <dbReference type="Google" id="ProtNLM"/>
    </source>
</evidence>
<evidence type="ECO:0000313" key="3">
    <source>
        <dbReference type="Proteomes" id="UP001454036"/>
    </source>
</evidence>
<gene>
    <name evidence="2" type="ORF">LIER_28767</name>
</gene>
<accession>A0AAV3RMT9</accession>
<keyword evidence="3" id="KW-1185">Reference proteome</keyword>
<feature type="compositionally biased region" description="Basic residues" evidence="1">
    <location>
        <begin position="1"/>
        <end position="26"/>
    </location>
</feature>
<evidence type="ECO:0000313" key="2">
    <source>
        <dbReference type="EMBL" id="GAA0175632.1"/>
    </source>
</evidence>
<dbReference type="AlphaFoldDB" id="A0AAV3RMT9"/>
<dbReference type="Gene3D" id="2.80.10.50">
    <property type="match status" value="1"/>
</dbReference>